<keyword evidence="2 10" id="KW-0732">Signal</keyword>
<keyword evidence="12" id="KW-0645">Protease</keyword>
<dbReference type="GO" id="GO:0071555">
    <property type="term" value="P:cell wall organization"/>
    <property type="evidence" value="ECO:0007669"/>
    <property type="project" value="UniProtKB-KW"/>
</dbReference>
<evidence type="ECO:0000313" key="12">
    <source>
        <dbReference type="EMBL" id="RCG20200.1"/>
    </source>
</evidence>
<dbReference type="Proteomes" id="UP000253094">
    <property type="component" value="Unassembled WGS sequence"/>
</dbReference>
<feature type="domain" description="Peptidase S11 D-alanyl-D-alanine carboxypeptidase A N-terminal" evidence="11">
    <location>
        <begin position="74"/>
        <end position="272"/>
    </location>
</feature>
<feature type="active site" description="Acyl-ester intermediate" evidence="7">
    <location>
        <position position="80"/>
    </location>
</feature>
<evidence type="ECO:0000256" key="10">
    <source>
        <dbReference type="SAM" id="SignalP"/>
    </source>
</evidence>
<dbReference type="GO" id="GO:0008360">
    <property type="term" value="P:regulation of cell shape"/>
    <property type="evidence" value="ECO:0007669"/>
    <property type="project" value="UniProtKB-KW"/>
</dbReference>
<feature type="chain" id="PRO_5039518785" evidence="10">
    <location>
        <begin position="32"/>
        <end position="309"/>
    </location>
</feature>
<comment type="caution">
    <text evidence="12">The sequence shown here is derived from an EMBL/GenBank/DDBJ whole genome shotgun (WGS) entry which is preliminary data.</text>
</comment>
<gene>
    <name evidence="12" type="ORF">DQ384_37485</name>
</gene>
<protein>
    <submittedName>
        <fullName evidence="12">D-alanyl-D-alanine carboxypeptidase</fullName>
    </submittedName>
</protein>
<keyword evidence="4" id="KW-0133">Cell shape</keyword>
<evidence type="ECO:0000256" key="4">
    <source>
        <dbReference type="ARBA" id="ARBA00022960"/>
    </source>
</evidence>
<dbReference type="GO" id="GO:0009252">
    <property type="term" value="P:peptidoglycan biosynthetic process"/>
    <property type="evidence" value="ECO:0007669"/>
    <property type="project" value="UniProtKB-KW"/>
</dbReference>
<dbReference type="OrthoDB" id="3530815at2"/>
<keyword evidence="13" id="KW-1185">Reference proteome</keyword>
<keyword evidence="12" id="KW-0121">Carboxypeptidase</keyword>
<feature type="active site" evidence="7">
    <location>
        <position position="144"/>
    </location>
</feature>
<dbReference type="Gene3D" id="3.40.710.10">
    <property type="entry name" value="DD-peptidase/beta-lactamase superfamily"/>
    <property type="match status" value="1"/>
</dbReference>
<dbReference type="GO" id="GO:0006508">
    <property type="term" value="P:proteolysis"/>
    <property type="evidence" value="ECO:0007669"/>
    <property type="project" value="InterPro"/>
</dbReference>
<dbReference type="PANTHER" id="PTHR21581:SF33">
    <property type="entry name" value="D-ALANYL-D-ALANINE CARBOXYPEPTIDASE DACB"/>
    <property type="match status" value="1"/>
</dbReference>
<reference evidence="12 13" key="1">
    <citation type="submission" date="2018-06" db="EMBL/GenBank/DDBJ databases">
        <title>Sphaerisporangium craniellae sp. nov., isolated from a marine sponge in the South China Sea.</title>
        <authorList>
            <person name="Li L."/>
        </authorList>
    </citation>
    <scope>NUCLEOTIDE SEQUENCE [LARGE SCALE GENOMIC DNA]</scope>
    <source>
        <strain evidence="12 13">CCTCC AA 208026</strain>
    </source>
</reference>
<dbReference type="AlphaFoldDB" id="A0A367ESP0"/>
<comment type="similarity">
    <text evidence="1 9">Belongs to the peptidase S11 family.</text>
</comment>
<dbReference type="Pfam" id="PF00768">
    <property type="entry name" value="Peptidase_S11"/>
    <property type="match status" value="1"/>
</dbReference>
<accession>A0A367ESP0</accession>
<name>A0A367ESP0_9ACTN</name>
<dbReference type="GO" id="GO:0009002">
    <property type="term" value="F:serine-type D-Ala-D-Ala carboxypeptidase activity"/>
    <property type="evidence" value="ECO:0007669"/>
    <property type="project" value="InterPro"/>
</dbReference>
<dbReference type="PROSITE" id="PS51257">
    <property type="entry name" value="PROKAR_LIPOPROTEIN"/>
    <property type="match status" value="1"/>
</dbReference>
<evidence type="ECO:0000313" key="13">
    <source>
        <dbReference type="Proteomes" id="UP000253094"/>
    </source>
</evidence>
<evidence type="ECO:0000256" key="5">
    <source>
        <dbReference type="ARBA" id="ARBA00022984"/>
    </source>
</evidence>
<feature type="binding site" evidence="8">
    <location>
        <position position="245"/>
    </location>
    <ligand>
        <name>substrate</name>
    </ligand>
</feature>
<dbReference type="PRINTS" id="PR00725">
    <property type="entry name" value="DADACBPTASE1"/>
</dbReference>
<keyword evidence="6" id="KW-0961">Cell wall biogenesis/degradation</keyword>
<evidence type="ECO:0000256" key="2">
    <source>
        <dbReference type="ARBA" id="ARBA00022729"/>
    </source>
</evidence>
<evidence type="ECO:0000256" key="1">
    <source>
        <dbReference type="ARBA" id="ARBA00007164"/>
    </source>
</evidence>
<dbReference type="EMBL" id="QOIL01000032">
    <property type="protein sequence ID" value="RCG20200.1"/>
    <property type="molecule type" value="Genomic_DNA"/>
</dbReference>
<feature type="signal peptide" evidence="10">
    <location>
        <begin position="1"/>
        <end position="31"/>
    </location>
</feature>
<dbReference type="InterPro" id="IPR001967">
    <property type="entry name" value="Peptidase_S11_N"/>
</dbReference>
<dbReference type="PANTHER" id="PTHR21581">
    <property type="entry name" value="D-ALANYL-D-ALANINE CARBOXYPEPTIDASE"/>
    <property type="match status" value="1"/>
</dbReference>
<proteinExistence type="inferred from homology"/>
<feature type="active site" description="Proton acceptor" evidence="7">
    <location>
        <position position="83"/>
    </location>
</feature>
<evidence type="ECO:0000256" key="9">
    <source>
        <dbReference type="RuleBase" id="RU004016"/>
    </source>
</evidence>
<evidence type="ECO:0000256" key="3">
    <source>
        <dbReference type="ARBA" id="ARBA00022801"/>
    </source>
</evidence>
<organism evidence="12 13">
    <name type="scientific">Sphaerisporangium album</name>
    <dbReference type="NCBI Taxonomy" id="509200"/>
    <lineage>
        <taxon>Bacteria</taxon>
        <taxon>Bacillati</taxon>
        <taxon>Actinomycetota</taxon>
        <taxon>Actinomycetes</taxon>
        <taxon>Streptosporangiales</taxon>
        <taxon>Streptosporangiaceae</taxon>
        <taxon>Sphaerisporangium</taxon>
    </lineage>
</organism>
<evidence type="ECO:0000259" key="11">
    <source>
        <dbReference type="Pfam" id="PF00768"/>
    </source>
</evidence>
<dbReference type="SUPFAM" id="SSF56601">
    <property type="entry name" value="beta-lactamase/transpeptidase-like"/>
    <property type="match status" value="1"/>
</dbReference>
<dbReference type="RefSeq" id="WP_114033626.1">
    <property type="nucleotide sequence ID" value="NZ_QOIL01000032.1"/>
</dbReference>
<sequence>MCSARHNVGRSVLWACVLALMVAGVSGCAGSARGDIRAAPPRPVIDLSLPWPSEGQAGIEVVGVGGLGTSGQMRPVPIASVTKVMTAHVILKDHPLKDGEAGPLIEVDRTAATESLSGQESTAPVREGQRLSLRRLLELMLIPSGNNVARLLARWDAGSQEAFVVKMNAAAAGLGMADTVYTGASGNEDSTVSTAVDQLKLARQVMKDEVFRQVVAMTETTVPGDPSVHRNTNTLLDKPGVIGIKTGSGTAAGGNLMWAVKAKVNGRTRLVLGVVLAQRPGTNPTAGKYAALDAGDRLITAVRKELASR</sequence>
<evidence type="ECO:0000256" key="7">
    <source>
        <dbReference type="PIRSR" id="PIRSR618044-1"/>
    </source>
</evidence>
<dbReference type="InterPro" id="IPR012338">
    <property type="entry name" value="Beta-lactam/transpept-like"/>
</dbReference>
<evidence type="ECO:0000256" key="8">
    <source>
        <dbReference type="PIRSR" id="PIRSR618044-2"/>
    </source>
</evidence>
<evidence type="ECO:0000256" key="6">
    <source>
        <dbReference type="ARBA" id="ARBA00023316"/>
    </source>
</evidence>
<dbReference type="InterPro" id="IPR018044">
    <property type="entry name" value="Peptidase_S11"/>
</dbReference>
<keyword evidence="5" id="KW-0573">Peptidoglycan synthesis</keyword>
<keyword evidence="3" id="KW-0378">Hydrolase</keyword>